<name>A0AA37WVM1_9GAMM</name>
<dbReference type="SMART" id="SM00644">
    <property type="entry name" value="Ami_2"/>
    <property type="match status" value="1"/>
</dbReference>
<evidence type="ECO:0000256" key="4">
    <source>
        <dbReference type="ARBA" id="ARBA00007553"/>
    </source>
</evidence>
<keyword evidence="6" id="KW-0963">Cytoplasm</keyword>
<dbReference type="SUPFAM" id="SSF55846">
    <property type="entry name" value="N-acetylmuramoyl-L-alanine amidase-like"/>
    <property type="match status" value="1"/>
</dbReference>
<evidence type="ECO:0000259" key="13">
    <source>
        <dbReference type="SMART" id="SM00644"/>
    </source>
</evidence>
<comment type="subcellular location">
    <subcellularLocation>
        <location evidence="3">Cytoplasm</location>
    </subcellularLocation>
</comment>
<evidence type="ECO:0000256" key="12">
    <source>
        <dbReference type="ARBA" id="ARBA00042615"/>
    </source>
</evidence>
<evidence type="ECO:0000256" key="2">
    <source>
        <dbReference type="ARBA" id="ARBA00001947"/>
    </source>
</evidence>
<evidence type="ECO:0000256" key="7">
    <source>
        <dbReference type="ARBA" id="ARBA00022723"/>
    </source>
</evidence>
<dbReference type="AlphaFoldDB" id="A0AA37WVM1"/>
<keyword evidence="7" id="KW-0479">Metal-binding</keyword>
<dbReference type="Gene3D" id="3.40.80.10">
    <property type="entry name" value="Peptidoglycan recognition protein-like"/>
    <property type="match status" value="1"/>
</dbReference>
<dbReference type="Proteomes" id="UP001157439">
    <property type="component" value="Unassembled WGS sequence"/>
</dbReference>
<dbReference type="EMBL" id="BSPO01000001">
    <property type="protein sequence ID" value="GLS82262.1"/>
    <property type="molecule type" value="Genomic_DNA"/>
</dbReference>
<dbReference type="GO" id="GO:0046872">
    <property type="term" value="F:metal ion binding"/>
    <property type="evidence" value="ECO:0007669"/>
    <property type="project" value="UniProtKB-KW"/>
</dbReference>
<comment type="catalytic activity">
    <reaction evidence="1">
        <text>Hydrolyzes the link between N-acetylmuramoyl residues and L-amino acid residues in certain cell-wall glycopeptides.</text>
        <dbReference type="EC" id="3.5.1.28"/>
    </reaction>
</comment>
<dbReference type="GO" id="GO:0009253">
    <property type="term" value="P:peptidoglycan catabolic process"/>
    <property type="evidence" value="ECO:0007669"/>
    <property type="project" value="InterPro"/>
</dbReference>
<evidence type="ECO:0000256" key="1">
    <source>
        <dbReference type="ARBA" id="ARBA00001561"/>
    </source>
</evidence>
<dbReference type="NCBIfam" id="NF008758">
    <property type="entry name" value="PRK11789.1"/>
    <property type="match status" value="1"/>
</dbReference>
<evidence type="ECO:0000256" key="3">
    <source>
        <dbReference type="ARBA" id="ARBA00004496"/>
    </source>
</evidence>
<dbReference type="EC" id="3.5.1.28" evidence="5"/>
<evidence type="ECO:0000256" key="5">
    <source>
        <dbReference type="ARBA" id="ARBA00011901"/>
    </source>
</evidence>
<keyword evidence="10" id="KW-0961">Cell wall biogenesis/degradation</keyword>
<dbReference type="GO" id="GO:0005737">
    <property type="term" value="C:cytoplasm"/>
    <property type="evidence" value="ECO:0007669"/>
    <property type="project" value="UniProtKB-SubCell"/>
</dbReference>
<accession>A0AA37WVM1</accession>
<protein>
    <recommendedName>
        <fullName evidence="11">1,6-anhydro-N-acetylmuramyl-L-alanine amidase AmpD</fullName>
        <ecNumber evidence="5">3.5.1.28</ecNumber>
    </recommendedName>
    <alternativeName>
        <fullName evidence="12">N-acetylmuramoyl-L-alanine amidase</fullName>
    </alternativeName>
</protein>
<keyword evidence="15" id="KW-1185">Reference proteome</keyword>
<keyword evidence="8" id="KW-0378">Hydrolase</keyword>
<dbReference type="InterPro" id="IPR036505">
    <property type="entry name" value="Amidase/PGRP_sf"/>
</dbReference>
<sequence>MSKSHQTLLRTASAGRVTLDSVIQKSSPHFDARPDPTDISLLVIHNISLPAGEFSTPYVDRLFMGCIESSCPASLQELIGLRVSAHLFIDRQGVITQYVNLLDRAWHAGVSEFEGRSRCNDFSIGIELEGTDSQPYEEAQYHSLDKVTRHILDKFPKITLDRIVGHEHIAPGRKTDPGEGFDWRRYLSQLQSLPD</sequence>
<evidence type="ECO:0000256" key="8">
    <source>
        <dbReference type="ARBA" id="ARBA00022801"/>
    </source>
</evidence>
<organism evidence="14 15">
    <name type="scientific">Paraferrimonas haliotis</name>
    <dbReference type="NCBI Taxonomy" id="2013866"/>
    <lineage>
        <taxon>Bacteria</taxon>
        <taxon>Pseudomonadati</taxon>
        <taxon>Pseudomonadota</taxon>
        <taxon>Gammaproteobacteria</taxon>
        <taxon>Alteromonadales</taxon>
        <taxon>Ferrimonadaceae</taxon>
        <taxon>Paraferrimonas</taxon>
    </lineage>
</organism>
<dbReference type="PANTHER" id="PTHR30417:SF4">
    <property type="entry name" value="1,6-ANHYDRO-N-ACETYLMURAMYL-L-ALANINE AMIDASE AMPD"/>
    <property type="match status" value="1"/>
</dbReference>
<evidence type="ECO:0000256" key="9">
    <source>
        <dbReference type="ARBA" id="ARBA00022833"/>
    </source>
</evidence>
<keyword evidence="9" id="KW-0862">Zinc</keyword>
<evidence type="ECO:0000313" key="15">
    <source>
        <dbReference type="Proteomes" id="UP001157439"/>
    </source>
</evidence>
<dbReference type="GO" id="GO:0071555">
    <property type="term" value="P:cell wall organization"/>
    <property type="evidence" value="ECO:0007669"/>
    <property type="project" value="UniProtKB-KW"/>
</dbReference>
<dbReference type="InterPro" id="IPR002502">
    <property type="entry name" value="Amidase_domain"/>
</dbReference>
<dbReference type="Pfam" id="PF01510">
    <property type="entry name" value="Amidase_2"/>
    <property type="match status" value="1"/>
</dbReference>
<evidence type="ECO:0000256" key="10">
    <source>
        <dbReference type="ARBA" id="ARBA00023316"/>
    </source>
</evidence>
<evidence type="ECO:0000313" key="14">
    <source>
        <dbReference type="EMBL" id="GLS82262.1"/>
    </source>
</evidence>
<dbReference type="RefSeq" id="WP_095500111.1">
    <property type="nucleotide sequence ID" value="NZ_BSPO01000001.1"/>
</dbReference>
<dbReference type="InterPro" id="IPR051206">
    <property type="entry name" value="NAMLAA_amidase_2"/>
</dbReference>
<comment type="cofactor">
    <cofactor evidence="2">
        <name>Zn(2+)</name>
        <dbReference type="ChEBI" id="CHEBI:29105"/>
    </cofactor>
</comment>
<reference evidence="14 15" key="1">
    <citation type="journal article" date="2014" name="Int. J. Syst. Evol. Microbiol.">
        <title>Complete genome sequence of Corynebacterium casei LMG S-19264T (=DSM 44701T), isolated from a smear-ripened cheese.</title>
        <authorList>
            <consortium name="US DOE Joint Genome Institute (JGI-PGF)"/>
            <person name="Walter F."/>
            <person name="Albersmeier A."/>
            <person name="Kalinowski J."/>
            <person name="Ruckert C."/>
        </authorList>
    </citation>
    <scope>NUCLEOTIDE SEQUENCE [LARGE SCALE GENOMIC DNA]</scope>
    <source>
        <strain evidence="14 15">NBRC 112785</strain>
    </source>
</reference>
<comment type="caution">
    <text evidence="14">The sequence shown here is derived from an EMBL/GenBank/DDBJ whole genome shotgun (WGS) entry which is preliminary data.</text>
</comment>
<dbReference type="GO" id="GO:0009254">
    <property type="term" value="P:peptidoglycan turnover"/>
    <property type="evidence" value="ECO:0007669"/>
    <property type="project" value="TreeGrafter"/>
</dbReference>
<gene>
    <name evidence="14" type="primary">ampD</name>
    <name evidence="14" type="ORF">GCM10007894_02390</name>
</gene>
<proteinExistence type="inferred from homology"/>
<dbReference type="CDD" id="cd06583">
    <property type="entry name" value="PGRP"/>
    <property type="match status" value="1"/>
</dbReference>
<dbReference type="PANTHER" id="PTHR30417">
    <property type="entry name" value="N-ACETYLMURAMOYL-L-ALANINE AMIDASE AMID"/>
    <property type="match status" value="1"/>
</dbReference>
<dbReference type="GO" id="GO:0008745">
    <property type="term" value="F:N-acetylmuramoyl-L-alanine amidase activity"/>
    <property type="evidence" value="ECO:0007669"/>
    <property type="project" value="UniProtKB-EC"/>
</dbReference>
<evidence type="ECO:0000256" key="6">
    <source>
        <dbReference type="ARBA" id="ARBA00022490"/>
    </source>
</evidence>
<evidence type="ECO:0000256" key="11">
    <source>
        <dbReference type="ARBA" id="ARBA00039257"/>
    </source>
</evidence>
<comment type="similarity">
    <text evidence="4">Belongs to the N-acetylmuramoyl-L-alanine amidase 2 family.</text>
</comment>
<feature type="domain" description="N-acetylmuramoyl-L-alanine amidase" evidence="13">
    <location>
        <begin position="27"/>
        <end position="178"/>
    </location>
</feature>